<dbReference type="Gene3D" id="2.160.20.120">
    <property type="match status" value="1"/>
</dbReference>
<evidence type="ECO:0000259" key="1">
    <source>
        <dbReference type="Pfam" id="PF13349"/>
    </source>
</evidence>
<evidence type="ECO:0000313" key="2">
    <source>
        <dbReference type="EMBL" id="KXT70299.1"/>
    </source>
</evidence>
<evidence type="ECO:0000313" key="3">
    <source>
        <dbReference type="Proteomes" id="UP000070096"/>
    </source>
</evidence>
<accession>A0A139N2N0</accession>
<dbReference type="AlphaFoldDB" id="A0A139N2N0"/>
<reference evidence="2 3" key="1">
    <citation type="submission" date="2016-01" db="EMBL/GenBank/DDBJ databases">
        <title>Highly variable Streptococcus oralis are common among viridans streptococci isolated from primates.</title>
        <authorList>
            <person name="Denapaite D."/>
            <person name="Rieger M."/>
            <person name="Koendgen S."/>
            <person name="Brueckner R."/>
            <person name="Ochigava I."/>
            <person name="Kappeler P."/>
            <person name="Maetz-Rensing K."/>
            <person name="Leendertz F."/>
            <person name="Hakenbeck R."/>
        </authorList>
    </citation>
    <scope>NUCLEOTIDE SEQUENCE [LARGE SCALE GENOMIC DNA]</scope>
    <source>
        <strain evidence="2 3">DD07</strain>
    </source>
</reference>
<organism evidence="2 3">
    <name type="scientific">Streptococcus gordonii</name>
    <dbReference type="NCBI Taxonomy" id="1302"/>
    <lineage>
        <taxon>Bacteria</taxon>
        <taxon>Bacillati</taxon>
        <taxon>Bacillota</taxon>
        <taxon>Bacilli</taxon>
        <taxon>Lactobacillales</taxon>
        <taxon>Streptococcaceae</taxon>
        <taxon>Streptococcus</taxon>
    </lineage>
</organism>
<dbReference type="Proteomes" id="UP000070096">
    <property type="component" value="Unassembled WGS sequence"/>
</dbReference>
<protein>
    <submittedName>
        <fullName evidence="2">Putative membrane associated protein</fullName>
    </submittedName>
</protein>
<dbReference type="InterPro" id="IPR025164">
    <property type="entry name" value="Toastrack_DUF4097"/>
</dbReference>
<proteinExistence type="predicted"/>
<gene>
    <name evidence="2" type="ORF">SGODD07_01595</name>
</gene>
<dbReference type="EMBL" id="LQRC01000218">
    <property type="protein sequence ID" value="KXT70299.1"/>
    <property type="molecule type" value="Genomic_DNA"/>
</dbReference>
<comment type="caution">
    <text evidence="2">The sequence shown here is derived from an EMBL/GenBank/DDBJ whole genome shotgun (WGS) entry which is preliminary data.</text>
</comment>
<sequence length="337" mass="35564">MPNWKKTLLTVGISACLLGGALIATGTATGGINHLLQANHTKYSKKTEDFSDISALDIDLGNRNLVIEESEDGKTHLTYYQGKEASERIVTSANQGTLKIQQPRPLITFGWSSGIRSILNLFDNEGGRSTVTLSLPKGTKLSALKGNSGLGDVALSGLTVQKLDLSLSAGSLTVKNSTISTGDLSNSLGDVSLSDLAIQKLDLKLSSGSVTIDNTTVEKGYLASSLGDINLNKSKLSDSTIKLSSGSINSQQLTLSGDINIDNSLGDIQLNLVKESLETLSFDIETSMGSITVPHNFQSITGENDEVGSKLKRQLDKSSGKVFVRDSAGSIELSVAE</sequence>
<dbReference type="Pfam" id="PF13349">
    <property type="entry name" value="DUF4097"/>
    <property type="match status" value="1"/>
</dbReference>
<dbReference type="PATRIC" id="fig|1302.21.peg.1772"/>
<name>A0A139N2N0_STRGN</name>
<feature type="domain" description="DUF4097" evidence="1">
    <location>
        <begin position="53"/>
        <end position="307"/>
    </location>
</feature>